<keyword evidence="1" id="KW-0472">Membrane</keyword>
<proteinExistence type="predicted"/>
<keyword evidence="3" id="KW-1185">Reference proteome</keyword>
<comment type="caution">
    <text evidence="2">The sequence shown here is derived from an EMBL/GenBank/DDBJ whole genome shotgun (WGS) entry which is preliminary data.</text>
</comment>
<dbReference type="Proteomes" id="UP001500305">
    <property type="component" value="Unassembled WGS sequence"/>
</dbReference>
<organism evidence="2 3">
    <name type="scientific">Kitasatospora cystarginea</name>
    <dbReference type="NCBI Taxonomy" id="58350"/>
    <lineage>
        <taxon>Bacteria</taxon>
        <taxon>Bacillati</taxon>
        <taxon>Actinomycetota</taxon>
        <taxon>Actinomycetes</taxon>
        <taxon>Kitasatosporales</taxon>
        <taxon>Streptomycetaceae</taxon>
        <taxon>Kitasatospora</taxon>
    </lineage>
</organism>
<feature type="transmembrane region" description="Helical" evidence="1">
    <location>
        <begin position="20"/>
        <end position="44"/>
    </location>
</feature>
<reference evidence="3" key="1">
    <citation type="journal article" date="2019" name="Int. J. Syst. Evol. Microbiol.">
        <title>The Global Catalogue of Microorganisms (GCM) 10K type strain sequencing project: providing services to taxonomists for standard genome sequencing and annotation.</title>
        <authorList>
            <consortium name="The Broad Institute Genomics Platform"/>
            <consortium name="The Broad Institute Genome Sequencing Center for Infectious Disease"/>
            <person name="Wu L."/>
            <person name="Ma J."/>
        </authorList>
    </citation>
    <scope>NUCLEOTIDE SEQUENCE [LARGE SCALE GENOMIC DNA]</scope>
    <source>
        <strain evidence="3">JCM 7356</strain>
    </source>
</reference>
<keyword evidence="1" id="KW-0812">Transmembrane</keyword>
<evidence type="ECO:0000313" key="2">
    <source>
        <dbReference type="EMBL" id="GAA2281072.1"/>
    </source>
</evidence>
<name>A0ABP5S1G3_9ACTN</name>
<evidence type="ECO:0000256" key="1">
    <source>
        <dbReference type="SAM" id="Phobius"/>
    </source>
</evidence>
<gene>
    <name evidence="2" type="ORF">GCM10010430_78960</name>
</gene>
<keyword evidence="1" id="KW-1133">Transmembrane helix</keyword>
<accession>A0ABP5S1G3</accession>
<dbReference type="EMBL" id="BAAATR010000084">
    <property type="protein sequence ID" value="GAA2281072.1"/>
    <property type="molecule type" value="Genomic_DNA"/>
</dbReference>
<sequence>MPVDAWFDVMTALSGSDRSTALIFAGIAEIPLSGLLGTLAAMAARPRHHGR</sequence>
<protein>
    <submittedName>
        <fullName evidence="2">Uncharacterized protein</fullName>
    </submittedName>
</protein>
<evidence type="ECO:0000313" key="3">
    <source>
        <dbReference type="Proteomes" id="UP001500305"/>
    </source>
</evidence>